<dbReference type="InterPro" id="IPR011079">
    <property type="entry name" value="Ala_racemase_C"/>
</dbReference>
<comment type="catalytic activity">
    <reaction evidence="1 7">
        <text>L-alanine = D-alanine</text>
        <dbReference type="Rhea" id="RHEA:20249"/>
        <dbReference type="ChEBI" id="CHEBI:57416"/>
        <dbReference type="ChEBI" id="CHEBI:57972"/>
        <dbReference type="EC" id="5.1.1.1"/>
    </reaction>
</comment>
<dbReference type="GO" id="GO:0030170">
    <property type="term" value="F:pyridoxal phosphate binding"/>
    <property type="evidence" value="ECO:0007669"/>
    <property type="project" value="UniProtKB-UniRule"/>
</dbReference>
<accession>A0A1H9DD52</accession>
<dbReference type="EC" id="5.1.1.1" evidence="4 7"/>
<feature type="region of interest" description="Disordered" evidence="10">
    <location>
        <begin position="1"/>
        <end position="24"/>
    </location>
</feature>
<dbReference type="SUPFAM" id="SSF50621">
    <property type="entry name" value="Alanine racemase C-terminal domain-like"/>
    <property type="match status" value="1"/>
</dbReference>
<feature type="modified residue" description="N6-(pyridoxal phosphate)lysine" evidence="7 8">
    <location>
        <position position="61"/>
    </location>
</feature>
<protein>
    <recommendedName>
        <fullName evidence="4 7">Alanine racemase</fullName>
        <ecNumber evidence="4 7">5.1.1.1</ecNumber>
    </recommendedName>
</protein>
<dbReference type="Pfam" id="PF00842">
    <property type="entry name" value="Ala_racemase_C"/>
    <property type="match status" value="1"/>
</dbReference>
<feature type="active site" description="Proton acceptor; specific for D-alanine" evidence="7">
    <location>
        <position position="61"/>
    </location>
</feature>
<sequence length="388" mass="41089">MTERTSQPSSPPATEAPASEARASGPLASGLRLTVDLTALGRNWKKLAAMAEGAECAGVVKADAYGLGIDRVVPALSAAGCRTFFVALPEEGVRVREFAPDAAIYVLCGFLSDLVVHYSEAKLRPVLGFRDEVEAWAGSMPGAPSALHVDTGMNRLGVTLEEAEALSADPLIERAGVELVISHLACADEPEHPLTARQRARFSEMRELFPGKRLSLANSAGVHLGPHYHYDLVRPGIAVYGGASHPFAEMETVVTAEARVLQVRDVPAGEAVGYGAVQTVHRDSRIAVLGAGYADGYQRAASAVGPRNARVRIGNHIAPLLGRVSMDLMAIDVTDLPEEEVRPGVWAELFGPHVAVDSVAAAAGTIGYELLTGLSRRATRIYRDETSG</sequence>
<organism evidence="12 13">
    <name type="scientific">Faunimonas pinastri</name>
    <dbReference type="NCBI Taxonomy" id="1855383"/>
    <lineage>
        <taxon>Bacteria</taxon>
        <taxon>Pseudomonadati</taxon>
        <taxon>Pseudomonadota</taxon>
        <taxon>Alphaproteobacteria</taxon>
        <taxon>Hyphomicrobiales</taxon>
        <taxon>Afifellaceae</taxon>
        <taxon>Faunimonas</taxon>
    </lineage>
</organism>
<gene>
    <name evidence="12" type="ORF">SAMN05216548_102428</name>
</gene>
<dbReference type="GO" id="GO:0008784">
    <property type="term" value="F:alanine racemase activity"/>
    <property type="evidence" value="ECO:0007669"/>
    <property type="project" value="UniProtKB-UniRule"/>
</dbReference>
<evidence type="ECO:0000256" key="4">
    <source>
        <dbReference type="ARBA" id="ARBA00013089"/>
    </source>
</evidence>
<evidence type="ECO:0000256" key="3">
    <source>
        <dbReference type="ARBA" id="ARBA00007880"/>
    </source>
</evidence>
<dbReference type="PANTHER" id="PTHR30511:SF0">
    <property type="entry name" value="ALANINE RACEMASE, CATABOLIC-RELATED"/>
    <property type="match status" value="1"/>
</dbReference>
<keyword evidence="13" id="KW-1185">Reference proteome</keyword>
<name>A0A1H9DD52_9HYPH</name>
<dbReference type="GO" id="GO:0005829">
    <property type="term" value="C:cytosol"/>
    <property type="evidence" value="ECO:0007669"/>
    <property type="project" value="TreeGrafter"/>
</dbReference>
<comment type="similarity">
    <text evidence="3 7">Belongs to the alanine racemase family.</text>
</comment>
<dbReference type="Pfam" id="PF01168">
    <property type="entry name" value="Ala_racemase_N"/>
    <property type="match status" value="1"/>
</dbReference>
<dbReference type="SMART" id="SM01005">
    <property type="entry name" value="Ala_racemase_C"/>
    <property type="match status" value="1"/>
</dbReference>
<evidence type="ECO:0000256" key="1">
    <source>
        <dbReference type="ARBA" id="ARBA00000316"/>
    </source>
</evidence>
<keyword evidence="5 7" id="KW-0663">Pyridoxal phosphate</keyword>
<dbReference type="HAMAP" id="MF_01201">
    <property type="entry name" value="Ala_racemase"/>
    <property type="match status" value="1"/>
</dbReference>
<evidence type="ECO:0000256" key="8">
    <source>
        <dbReference type="PIRSR" id="PIRSR600821-50"/>
    </source>
</evidence>
<feature type="domain" description="Alanine racemase C-terminal" evidence="11">
    <location>
        <begin position="253"/>
        <end position="383"/>
    </location>
</feature>
<feature type="binding site" evidence="7 9">
    <location>
        <position position="326"/>
    </location>
    <ligand>
        <name>substrate</name>
    </ligand>
</feature>
<evidence type="ECO:0000256" key="9">
    <source>
        <dbReference type="PIRSR" id="PIRSR600821-52"/>
    </source>
</evidence>
<comment type="pathway">
    <text evidence="7">Amino-acid biosynthesis; D-alanine biosynthesis; D-alanine from L-alanine: step 1/1.</text>
</comment>
<dbReference type="EMBL" id="FOFG01000002">
    <property type="protein sequence ID" value="SEQ11492.1"/>
    <property type="molecule type" value="Genomic_DNA"/>
</dbReference>
<dbReference type="Gene3D" id="3.20.20.10">
    <property type="entry name" value="Alanine racemase"/>
    <property type="match status" value="1"/>
</dbReference>
<dbReference type="Proteomes" id="UP000199647">
    <property type="component" value="Unassembled WGS sequence"/>
</dbReference>
<dbReference type="PANTHER" id="PTHR30511">
    <property type="entry name" value="ALANINE RACEMASE"/>
    <property type="match status" value="1"/>
</dbReference>
<evidence type="ECO:0000259" key="11">
    <source>
        <dbReference type="SMART" id="SM01005"/>
    </source>
</evidence>
<dbReference type="GO" id="GO:0030632">
    <property type="term" value="P:D-alanine biosynthetic process"/>
    <property type="evidence" value="ECO:0007669"/>
    <property type="project" value="UniProtKB-UniRule"/>
</dbReference>
<dbReference type="InterPro" id="IPR009006">
    <property type="entry name" value="Ala_racemase/Decarboxylase_C"/>
</dbReference>
<dbReference type="SUPFAM" id="SSF51419">
    <property type="entry name" value="PLP-binding barrel"/>
    <property type="match status" value="1"/>
</dbReference>
<dbReference type="Gene3D" id="2.40.37.10">
    <property type="entry name" value="Lyase, Ornithine Decarboxylase, Chain A, domain 1"/>
    <property type="match status" value="1"/>
</dbReference>
<evidence type="ECO:0000256" key="6">
    <source>
        <dbReference type="ARBA" id="ARBA00023235"/>
    </source>
</evidence>
<feature type="binding site" evidence="7 9">
    <location>
        <position position="155"/>
    </location>
    <ligand>
        <name>substrate</name>
    </ligand>
</feature>
<evidence type="ECO:0000313" key="13">
    <source>
        <dbReference type="Proteomes" id="UP000199647"/>
    </source>
</evidence>
<keyword evidence="6 7" id="KW-0413">Isomerase</keyword>
<evidence type="ECO:0000313" key="12">
    <source>
        <dbReference type="EMBL" id="SEQ11492.1"/>
    </source>
</evidence>
<evidence type="ECO:0000256" key="5">
    <source>
        <dbReference type="ARBA" id="ARBA00022898"/>
    </source>
</evidence>
<dbReference type="AlphaFoldDB" id="A0A1H9DD52"/>
<feature type="active site" description="Proton acceptor; specific for L-alanine" evidence="7">
    <location>
        <position position="274"/>
    </location>
</feature>
<comment type="function">
    <text evidence="7">Catalyzes the interconversion of L-alanine and D-alanine. May also act on other amino acids.</text>
</comment>
<evidence type="ECO:0000256" key="2">
    <source>
        <dbReference type="ARBA" id="ARBA00001933"/>
    </source>
</evidence>
<dbReference type="PROSITE" id="PS00395">
    <property type="entry name" value="ALANINE_RACEMASE"/>
    <property type="match status" value="1"/>
</dbReference>
<dbReference type="InterPro" id="IPR029066">
    <property type="entry name" value="PLP-binding_barrel"/>
</dbReference>
<dbReference type="NCBIfam" id="TIGR00492">
    <property type="entry name" value="alr"/>
    <property type="match status" value="1"/>
</dbReference>
<proteinExistence type="inferred from homology"/>
<dbReference type="OrthoDB" id="9813814at2"/>
<dbReference type="InterPro" id="IPR000821">
    <property type="entry name" value="Ala_racemase"/>
</dbReference>
<dbReference type="CDD" id="cd00430">
    <property type="entry name" value="PLPDE_III_AR"/>
    <property type="match status" value="1"/>
</dbReference>
<dbReference type="InterPro" id="IPR001608">
    <property type="entry name" value="Ala_racemase_N"/>
</dbReference>
<dbReference type="STRING" id="1855383.SAMN05216548_102428"/>
<reference evidence="12 13" key="1">
    <citation type="submission" date="2016-10" db="EMBL/GenBank/DDBJ databases">
        <authorList>
            <person name="de Groot N.N."/>
        </authorList>
    </citation>
    <scope>NUCLEOTIDE SEQUENCE [LARGE SCALE GENOMIC DNA]</scope>
    <source>
        <strain evidence="12 13">A52C2</strain>
    </source>
</reference>
<evidence type="ECO:0000256" key="7">
    <source>
        <dbReference type="HAMAP-Rule" id="MF_01201"/>
    </source>
</evidence>
<dbReference type="UniPathway" id="UPA00042">
    <property type="reaction ID" value="UER00497"/>
</dbReference>
<comment type="cofactor">
    <cofactor evidence="2 7 8">
        <name>pyridoxal 5'-phosphate</name>
        <dbReference type="ChEBI" id="CHEBI:597326"/>
    </cofactor>
</comment>
<dbReference type="InterPro" id="IPR020622">
    <property type="entry name" value="Ala_racemase_pyridoxalP-BS"/>
</dbReference>
<evidence type="ECO:0000256" key="10">
    <source>
        <dbReference type="SAM" id="MobiDB-lite"/>
    </source>
</evidence>
<dbReference type="PRINTS" id="PR00992">
    <property type="entry name" value="ALARACEMASE"/>
</dbReference>